<dbReference type="InterPro" id="IPR037185">
    <property type="entry name" value="EmrE-like"/>
</dbReference>
<evidence type="ECO:0000313" key="7">
    <source>
        <dbReference type="EMBL" id="KFG36841.1"/>
    </source>
</evidence>
<keyword evidence="4 6" id="KW-0472">Membrane</keyword>
<comment type="caution">
    <text evidence="7">The sequence shown here is derived from an EMBL/GenBank/DDBJ whole genome shotgun (WGS) entry which is preliminary data.</text>
</comment>
<feature type="transmembrane region" description="Helical" evidence="6">
    <location>
        <begin position="597"/>
        <end position="623"/>
    </location>
</feature>
<feature type="transmembrane region" description="Helical" evidence="6">
    <location>
        <begin position="210"/>
        <end position="229"/>
    </location>
</feature>
<evidence type="ECO:0000256" key="3">
    <source>
        <dbReference type="ARBA" id="ARBA00022989"/>
    </source>
</evidence>
<dbReference type="VEuPathDB" id="ToxoDB:TGDOM2_315440"/>
<feature type="region of interest" description="Disordered" evidence="5">
    <location>
        <begin position="732"/>
        <end position="809"/>
    </location>
</feature>
<feature type="region of interest" description="Disordered" evidence="5">
    <location>
        <begin position="880"/>
        <end position="913"/>
    </location>
</feature>
<proteinExistence type="predicted"/>
<feature type="region of interest" description="Disordered" evidence="5">
    <location>
        <begin position="939"/>
        <end position="981"/>
    </location>
</feature>
<comment type="subcellular location">
    <subcellularLocation>
        <location evidence="1">Membrane</location>
        <topology evidence="1">Multi-pass membrane protein</topology>
    </subcellularLocation>
</comment>
<feature type="compositionally biased region" description="Low complexity" evidence="5">
    <location>
        <begin position="962"/>
        <end position="972"/>
    </location>
</feature>
<evidence type="ECO:0000256" key="1">
    <source>
        <dbReference type="ARBA" id="ARBA00004141"/>
    </source>
</evidence>
<evidence type="ECO:0000313" key="8">
    <source>
        <dbReference type="Proteomes" id="UP000028837"/>
    </source>
</evidence>
<dbReference type="PANTHER" id="PTHR12570">
    <property type="match status" value="1"/>
</dbReference>
<dbReference type="InterPro" id="IPR008521">
    <property type="entry name" value="Mg_trans_NIPA"/>
</dbReference>
<reference evidence="7 8" key="1">
    <citation type="submission" date="2014-02" db="EMBL/GenBank/DDBJ databases">
        <authorList>
            <person name="Sibley D."/>
            <person name="Venepally P."/>
            <person name="Karamycheva S."/>
            <person name="Hadjithomas M."/>
            <person name="Khan A."/>
            <person name="Brunk B."/>
            <person name="Roos D."/>
            <person name="Caler E."/>
            <person name="Lorenzi H."/>
        </authorList>
    </citation>
    <scope>NUCLEOTIDE SEQUENCE [LARGE SCALE GENOMIC DNA]</scope>
    <source>
        <strain evidence="7 8">GAB2-2007-GAL-DOM2</strain>
    </source>
</reference>
<keyword evidence="2 6" id="KW-0812">Transmembrane</keyword>
<feature type="compositionally biased region" description="Low complexity" evidence="5">
    <location>
        <begin position="880"/>
        <end position="896"/>
    </location>
</feature>
<feature type="compositionally biased region" description="Basic and acidic residues" evidence="5">
    <location>
        <begin position="738"/>
        <end position="752"/>
    </location>
</feature>
<feature type="transmembrane region" description="Helical" evidence="6">
    <location>
        <begin position="154"/>
        <end position="174"/>
    </location>
</feature>
<feature type="compositionally biased region" description="Polar residues" evidence="5">
    <location>
        <begin position="81"/>
        <end position="93"/>
    </location>
</feature>
<gene>
    <name evidence="7" type="ORF">TGDOM2_315440</name>
</gene>
<dbReference type="GO" id="GO:0016020">
    <property type="term" value="C:membrane"/>
    <property type="evidence" value="ECO:0007669"/>
    <property type="project" value="UniProtKB-SubCell"/>
</dbReference>
<feature type="compositionally biased region" description="Basic and acidic residues" evidence="5">
    <location>
        <begin position="39"/>
        <end position="55"/>
    </location>
</feature>
<dbReference type="PANTHER" id="PTHR12570:SF65">
    <property type="entry name" value="MAGNESIUM TRANSPORTER NIPA9-RELATED"/>
    <property type="match status" value="1"/>
</dbReference>
<feature type="region of interest" description="Disordered" evidence="5">
    <location>
        <begin position="390"/>
        <end position="426"/>
    </location>
</feature>
<feature type="transmembrane region" description="Helical" evidence="6">
    <location>
        <begin position="569"/>
        <end position="591"/>
    </location>
</feature>
<dbReference type="Gene3D" id="1.10.3730.20">
    <property type="match status" value="1"/>
</dbReference>
<protein>
    <submittedName>
        <fullName evidence="7">Magnesium transporter NIPA</fullName>
    </submittedName>
</protein>
<accession>A0A086JXH3</accession>
<dbReference type="EMBL" id="AHZU02001065">
    <property type="protein sequence ID" value="KFG36841.1"/>
    <property type="molecule type" value="Genomic_DNA"/>
</dbReference>
<dbReference type="Proteomes" id="UP000028837">
    <property type="component" value="Unassembled WGS sequence"/>
</dbReference>
<dbReference type="GO" id="GO:0015095">
    <property type="term" value="F:magnesium ion transmembrane transporter activity"/>
    <property type="evidence" value="ECO:0007669"/>
    <property type="project" value="InterPro"/>
</dbReference>
<feature type="transmembrane region" description="Helical" evidence="6">
    <location>
        <begin position="180"/>
        <end position="201"/>
    </location>
</feature>
<evidence type="ECO:0000256" key="2">
    <source>
        <dbReference type="ARBA" id="ARBA00022692"/>
    </source>
</evidence>
<feature type="region of interest" description="Disordered" evidence="5">
    <location>
        <begin position="321"/>
        <end position="342"/>
    </location>
</feature>
<dbReference type="Pfam" id="PF05653">
    <property type="entry name" value="Mg_trans_NIPA"/>
    <property type="match status" value="1"/>
</dbReference>
<keyword evidence="3 6" id="KW-1133">Transmembrane helix</keyword>
<feature type="transmembrane region" description="Helical" evidence="6">
    <location>
        <begin position="249"/>
        <end position="269"/>
    </location>
</feature>
<feature type="compositionally biased region" description="Basic and acidic residues" evidence="5">
    <location>
        <begin position="67"/>
        <end position="80"/>
    </location>
</feature>
<dbReference type="AlphaFoldDB" id="A0A086JXH3"/>
<feature type="compositionally biased region" description="Basic and acidic residues" evidence="5">
    <location>
        <begin position="760"/>
        <end position="793"/>
    </location>
</feature>
<sequence>MWQLGIAFAAVASFCGAAGDALVRLSFVVERKRLASYRREERRRAKGGNEEEAKPNKTGGAVRTNHSRAEKSRSTREKKQSISCLQDPASTRFSPGKKTELADKRETFETSEKCQRGDDRRETPNVLGRGKKGVIQKLTDCSATGRRPLYLRPLWIIGTCLGTVINSLLSIISLDFATAAIVTPFAGLHIFWNVILSRFVLQEQVLPQHYIGSALILLGLLLVLCFGVHTPPPLSLEQLLRLYSQNTCVFYFFLSILCISFCIFVALVGRDFPESVSHSPFSSVTSCRSPAHSKRRTLELHVLAGPALSFSSPIPSLFASQNETDRKKTSSASCPSPRDHKPVASSVYVASDVEDRSLAPPLSSFLFSPPSLPFSGQRHLRGLFAVGGKRETSFSEGEEDSRWGEEDSRERKDQRFPPKRPRETGDSLVLQGDTMQMHPTEVFQGEKTVRTSSCGRHDSHRHSQEIFGARELCVTVPASTVKDDEEWRGTEEDYVRRVGRRRKPGSCRALITNEGRLFSSHPLFFNPAFRRFSTAAVSGLCGGNTNVLMEHVMKVWHEETWENLFHYKFFILLLLLGGMAVGQLLFLNVGLARYEALYVVPTTMSVLIVSSCFAEIALFINVLHMPQTEFLLFAGGCFSIVVGIMILSSASVERFEAREARADNKGVSVDVEEVEFSSVCSSSVDSTSGRLNDGEDDSVPQEFRQVFAALEMETEVHAQTAYRHHTVSFPAPDTLYDLPHREKTDGGGDRQETACNQEGNADRRRKDAEKKQINEKGRARDTQRLKNELEGQAHRSTTKPPGQGIEGERGEQIYGTSSLLSHRFLPPAWTLRFSLSSERRRKAKGYVYLSDVPPLPEGVGCFGYQQVSAENSTRAVSSASLEASSFSESSQQGAEGENNRDHSFPRFPQDTQGVNPHLIAASETLREYAHHRHAVCCLHERDPRPKSAALSENSSDPDREASSVSGRDSSSVSERESSSVS</sequence>
<dbReference type="OrthoDB" id="2504919at2759"/>
<evidence type="ECO:0000256" key="5">
    <source>
        <dbReference type="SAM" id="MobiDB-lite"/>
    </source>
</evidence>
<feature type="region of interest" description="Disordered" evidence="5">
    <location>
        <begin position="39"/>
        <end position="126"/>
    </location>
</feature>
<dbReference type="SUPFAM" id="SSF103481">
    <property type="entry name" value="Multidrug resistance efflux transporter EmrE"/>
    <property type="match status" value="1"/>
</dbReference>
<name>A0A086JXH3_TOXGO</name>
<evidence type="ECO:0000256" key="4">
    <source>
        <dbReference type="ARBA" id="ARBA00023136"/>
    </source>
</evidence>
<feature type="transmembrane region" description="Helical" evidence="6">
    <location>
        <begin position="6"/>
        <end position="29"/>
    </location>
</feature>
<feature type="compositionally biased region" description="Basic and acidic residues" evidence="5">
    <location>
        <begin position="400"/>
        <end position="425"/>
    </location>
</feature>
<feature type="compositionally biased region" description="Basic and acidic residues" evidence="5">
    <location>
        <begin position="97"/>
        <end position="123"/>
    </location>
</feature>
<evidence type="ECO:0000256" key="6">
    <source>
        <dbReference type="SAM" id="Phobius"/>
    </source>
</evidence>
<feature type="transmembrane region" description="Helical" evidence="6">
    <location>
        <begin position="630"/>
        <end position="652"/>
    </location>
</feature>
<organism evidence="7 8">
    <name type="scientific">Toxoplasma gondii GAB2-2007-GAL-DOM2</name>
    <dbReference type="NCBI Taxonomy" id="1130820"/>
    <lineage>
        <taxon>Eukaryota</taxon>
        <taxon>Sar</taxon>
        <taxon>Alveolata</taxon>
        <taxon>Apicomplexa</taxon>
        <taxon>Conoidasida</taxon>
        <taxon>Coccidia</taxon>
        <taxon>Eucoccidiorida</taxon>
        <taxon>Eimeriorina</taxon>
        <taxon>Sarcocystidae</taxon>
        <taxon>Toxoplasma</taxon>
    </lineage>
</organism>